<dbReference type="GO" id="GO:0009228">
    <property type="term" value="P:thiamine biosynthetic process"/>
    <property type="evidence" value="ECO:0007669"/>
    <property type="project" value="InterPro"/>
</dbReference>
<dbReference type="Pfam" id="PF08543">
    <property type="entry name" value="Phos_pyr_kin"/>
    <property type="match status" value="1"/>
</dbReference>
<keyword evidence="6" id="KW-0067">ATP-binding</keyword>
<dbReference type="eggNOG" id="COG0351">
    <property type="taxonomic scope" value="Bacteria"/>
</dbReference>
<dbReference type="EMBL" id="AAMD01000253">
    <property type="protein sequence ID" value="EAU62281.1"/>
    <property type="molecule type" value="Genomic_DNA"/>
</dbReference>
<evidence type="ECO:0000313" key="11">
    <source>
        <dbReference type="Proteomes" id="UP000032702"/>
    </source>
</evidence>
<dbReference type="PATRIC" id="fig|378806.16.peg.1034"/>
<dbReference type="KEGG" id="sur:STAUR_0397"/>
<evidence type="ECO:0000313" key="8">
    <source>
        <dbReference type="EMBL" id="ADO68206.1"/>
    </source>
</evidence>
<dbReference type="GO" id="GO:0005524">
    <property type="term" value="F:ATP binding"/>
    <property type="evidence" value="ECO:0007669"/>
    <property type="project" value="UniProtKB-KW"/>
</dbReference>
<dbReference type="Proteomes" id="UP000032702">
    <property type="component" value="Unassembled WGS sequence"/>
</dbReference>
<evidence type="ECO:0000256" key="2">
    <source>
        <dbReference type="ARBA" id="ARBA00012135"/>
    </source>
</evidence>
<dbReference type="InterPro" id="IPR004399">
    <property type="entry name" value="HMP/HMP-P_kinase_dom"/>
</dbReference>
<dbReference type="InterPro" id="IPR013749">
    <property type="entry name" value="PM/HMP-P_kinase-1"/>
</dbReference>
<proteinExistence type="predicted"/>
<dbReference type="EMBL" id="CP002271">
    <property type="protein sequence ID" value="ADO68206.1"/>
    <property type="molecule type" value="Genomic_DNA"/>
</dbReference>
<dbReference type="GO" id="GO:0009229">
    <property type="term" value="P:thiamine diphosphate biosynthetic process"/>
    <property type="evidence" value="ECO:0007669"/>
    <property type="project" value="UniProtKB-UniPathway"/>
</dbReference>
<evidence type="ECO:0000256" key="6">
    <source>
        <dbReference type="ARBA" id="ARBA00022840"/>
    </source>
</evidence>
<keyword evidence="3 9" id="KW-0808">Transferase</keyword>
<evidence type="ECO:0000256" key="3">
    <source>
        <dbReference type="ARBA" id="ARBA00022679"/>
    </source>
</evidence>
<dbReference type="PANTHER" id="PTHR20858:SF17">
    <property type="entry name" value="HYDROXYMETHYLPYRIMIDINE_PHOSPHOMETHYLPYRIMIDINE KINASE THI20-RELATED"/>
    <property type="match status" value="1"/>
</dbReference>
<comment type="pathway">
    <text evidence="1">Cofactor biosynthesis; thiamine diphosphate biosynthesis.</text>
</comment>
<dbReference type="HOGENOM" id="CLU_020520_0_0_7"/>
<dbReference type="GO" id="GO:0008902">
    <property type="term" value="F:hydroxymethylpyrimidine kinase activity"/>
    <property type="evidence" value="ECO:0007669"/>
    <property type="project" value="UniProtKB-EC"/>
</dbReference>
<evidence type="ECO:0000313" key="9">
    <source>
        <dbReference type="EMBL" id="EAU62281.1"/>
    </source>
</evidence>
<dbReference type="CDD" id="cd01169">
    <property type="entry name" value="HMPP_kinase"/>
    <property type="match status" value="1"/>
</dbReference>
<dbReference type="SUPFAM" id="SSF53613">
    <property type="entry name" value="Ribokinase-like"/>
    <property type="match status" value="1"/>
</dbReference>
<keyword evidence="10" id="KW-1185">Reference proteome</keyword>
<feature type="domain" description="Pyridoxamine kinase/Phosphomethylpyrimidine kinase" evidence="7">
    <location>
        <begin position="17"/>
        <end position="261"/>
    </location>
</feature>
<dbReference type="STRING" id="378806.STAUR_0397"/>
<dbReference type="EC" id="2.7.1.49" evidence="2"/>
<evidence type="ECO:0000259" key="7">
    <source>
        <dbReference type="Pfam" id="PF08543"/>
    </source>
</evidence>
<gene>
    <name evidence="9" type="primary">thiD</name>
    <name evidence="8" type="ordered locus">STAUR_0397</name>
    <name evidence="9" type="ORF">STIAU_1817</name>
</gene>
<dbReference type="UniPathway" id="UPA00060">
    <property type="reaction ID" value="UER00138"/>
</dbReference>
<evidence type="ECO:0000256" key="4">
    <source>
        <dbReference type="ARBA" id="ARBA00022741"/>
    </source>
</evidence>
<keyword evidence="5 9" id="KW-0418">Kinase</keyword>
<dbReference type="GO" id="GO:0008972">
    <property type="term" value="F:phosphomethylpyrimidine kinase activity"/>
    <property type="evidence" value="ECO:0007669"/>
    <property type="project" value="InterPro"/>
</dbReference>
<dbReference type="GO" id="GO:0005829">
    <property type="term" value="C:cytosol"/>
    <property type="evidence" value="ECO:0007669"/>
    <property type="project" value="TreeGrafter"/>
</dbReference>
<evidence type="ECO:0000256" key="5">
    <source>
        <dbReference type="ARBA" id="ARBA00022777"/>
    </source>
</evidence>
<dbReference type="RefSeq" id="WP_002619337.1">
    <property type="nucleotide sequence ID" value="NC_014623.1"/>
</dbReference>
<dbReference type="InterPro" id="IPR029056">
    <property type="entry name" value="Ribokinase-like"/>
</dbReference>
<dbReference type="OrthoDB" id="9810880at2"/>
<dbReference type="FunFam" id="3.40.1190.20:FF:000003">
    <property type="entry name" value="Phosphomethylpyrimidine kinase ThiD"/>
    <property type="match status" value="1"/>
</dbReference>
<reference evidence="9 11" key="1">
    <citation type="submission" date="2006-04" db="EMBL/GenBank/DDBJ databases">
        <authorList>
            <person name="Nierman W.C."/>
        </authorList>
    </citation>
    <scope>NUCLEOTIDE SEQUENCE [LARGE SCALE GENOMIC DNA]</scope>
    <source>
        <strain evidence="9 11">DW4/3-1</strain>
    </source>
</reference>
<dbReference type="NCBIfam" id="TIGR00097">
    <property type="entry name" value="HMP-P_kinase"/>
    <property type="match status" value="1"/>
</dbReference>
<accession>Q08P72</accession>
<name>Q08P72_STIAD</name>
<reference evidence="8 10" key="2">
    <citation type="journal article" date="2011" name="Mol. Biol. Evol.">
        <title>Comparative genomic analysis of fruiting body formation in Myxococcales.</title>
        <authorList>
            <person name="Huntley S."/>
            <person name="Hamann N."/>
            <person name="Wegener-Feldbrugge S."/>
            <person name="Treuner-Lange A."/>
            <person name="Kube M."/>
            <person name="Reinhardt R."/>
            <person name="Klages S."/>
            <person name="Muller R."/>
            <person name="Ronning C.M."/>
            <person name="Nierman W.C."/>
            <person name="Sogaard-Andersen L."/>
        </authorList>
    </citation>
    <scope>NUCLEOTIDE SEQUENCE [LARGE SCALE GENOMIC DNA]</scope>
    <source>
        <strain evidence="8 10">DW4/3-1</strain>
    </source>
</reference>
<dbReference type="AlphaFoldDB" id="Q08P72"/>
<dbReference type="Gene3D" id="3.40.1190.20">
    <property type="match status" value="1"/>
</dbReference>
<evidence type="ECO:0000256" key="1">
    <source>
        <dbReference type="ARBA" id="ARBA00004948"/>
    </source>
</evidence>
<keyword evidence="4" id="KW-0547">Nucleotide-binding</keyword>
<evidence type="ECO:0000313" key="10">
    <source>
        <dbReference type="Proteomes" id="UP000001351"/>
    </source>
</evidence>
<dbReference type="Proteomes" id="UP000001351">
    <property type="component" value="Chromosome"/>
</dbReference>
<organism evidence="9 11">
    <name type="scientific">Stigmatella aurantiaca (strain DW4/3-1)</name>
    <dbReference type="NCBI Taxonomy" id="378806"/>
    <lineage>
        <taxon>Bacteria</taxon>
        <taxon>Pseudomonadati</taxon>
        <taxon>Myxococcota</taxon>
        <taxon>Myxococcia</taxon>
        <taxon>Myxococcales</taxon>
        <taxon>Cystobacterineae</taxon>
        <taxon>Archangiaceae</taxon>
        <taxon>Stigmatella</taxon>
    </lineage>
</organism>
<sequence>MEIPRQVATALTIAGSDSGGGAGIQADLSTFAFHCVHGTSALTAVTSQNTQGVTRVDVIPAPAVAAQIEAVATDIGVGALKTGMLVNQQIIITVAHQVRVLKLGPLVVDPVMVSRAGSQLIDDHAIGSLRELLLPLATVVTPNRHEAQLLAGLAIHTLEDMREAARRIHRLGPKAVLVKGGGMPGALCGTDIWFDGTHFETLNLGIVETPNTHGTGCTLSAALAAHLALGRPALDATRRAKAYVTAALRHPLAVGRGNGPFSHFFALDRGENTG</sequence>
<protein>
    <recommendedName>
        <fullName evidence="2">hydroxymethylpyrimidine kinase</fullName>
        <ecNumber evidence="2">2.7.1.49</ecNumber>
    </recommendedName>
</protein>
<dbReference type="PANTHER" id="PTHR20858">
    <property type="entry name" value="PHOSPHOMETHYLPYRIMIDINE KINASE"/>
    <property type="match status" value="1"/>
</dbReference>